<evidence type="ECO:0000256" key="2">
    <source>
        <dbReference type="ARBA" id="ARBA00023008"/>
    </source>
</evidence>
<evidence type="ECO:0000259" key="3">
    <source>
        <dbReference type="PROSITE" id="PS00498"/>
    </source>
</evidence>
<evidence type="ECO:0000313" key="4">
    <source>
        <dbReference type="EMBL" id="EXF79897.1"/>
    </source>
</evidence>
<dbReference type="GO" id="GO:0016491">
    <property type="term" value="F:oxidoreductase activity"/>
    <property type="evidence" value="ECO:0007669"/>
    <property type="project" value="InterPro"/>
</dbReference>
<dbReference type="InterPro" id="IPR050316">
    <property type="entry name" value="Tyrosinase/Hemocyanin"/>
</dbReference>
<dbReference type="HOGENOM" id="CLU_026096_0_0_1"/>
<dbReference type="Gene3D" id="1.10.1280.10">
    <property type="entry name" value="Di-copper center containing domain from catechol oxidase"/>
    <property type="match status" value="1"/>
</dbReference>
<dbReference type="OrthoDB" id="6132182at2759"/>
<comment type="caution">
    <text evidence="4">The sequence shown here is derived from an EMBL/GenBank/DDBJ whole genome shotgun (WGS) entry which is preliminary data.</text>
</comment>
<proteinExistence type="predicted"/>
<evidence type="ECO:0000256" key="1">
    <source>
        <dbReference type="ARBA" id="ARBA00022723"/>
    </source>
</evidence>
<dbReference type="GO" id="GO:0046872">
    <property type="term" value="F:metal ion binding"/>
    <property type="evidence" value="ECO:0007669"/>
    <property type="project" value="UniProtKB-KW"/>
</dbReference>
<dbReference type="PROSITE" id="PS00498">
    <property type="entry name" value="TYROSINASE_2"/>
    <property type="match status" value="1"/>
</dbReference>
<accession>A0A010QIY5</accession>
<dbReference type="InterPro" id="IPR008922">
    <property type="entry name" value="Di-copper_centre_dom_sf"/>
</dbReference>
<dbReference type="PANTHER" id="PTHR11474:SF126">
    <property type="entry name" value="TYROSINASE-LIKE PROTEIN TYR-1-RELATED"/>
    <property type="match status" value="1"/>
</dbReference>
<dbReference type="Proteomes" id="UP000020467">
    <property type="component" value="Unassembled WGS sequence"/>
</dbReference>
<keyword evidence="1" id="KW-0479">Metal-binding</keyword>
<dbReference type="EMBL" id="JARH01000491">
    <property type="protein sequence ID" value="EXF79897.1"/>
    <property type="molecule type" value="Genomic_DNA"/>
</dbReference>
<keyword evidence="2" id="KW-0186">Copper</keyword>
<feature type="domain" description="Tyrosinase copper-binding" evidence="3">
    <location>
        <begin position="217"/>
        <end position="228"/>
    </location>
</feature>
<dbReference type="Pfam" id="PF00264">
    <property type="entry name" value="Tyrosinase"/>
    <property type="match status" value="1"/>
</dbReference>
<dbReference type="SUPFAM" id="SSF48056">
    <property type="entry name" value="Di-copper centre-containing domain"/>
    <property type="match status" value="1"/>
</dbReference>
<sequence>MSKLRIRKDLDTLSQDERDMIVKAFQYIISLKPDHENSYYTIAGFHGLPAPVYYVEGKDKPNGHTKPKGYDTVRYPYSGLVSSDFNTQTLDHNAEVNKLPAGQPTELLNGNVTRWLNLKGVNNHKGDELKAGIADNYKECLDAPNYTVFSKSQSASDWNTKKVKGGFGSVVVSLEQPHNAMHLAIGGFDVPHKPKDNVDVYPFANGDMGENDTAAFDPVFFFHHCYIDYMFWKWQDTHNKSKQLDIIPGLKGTEGLSLDTPLDPFAREYITPGDTRPMTSNDVSNTATLGYDYPRPRGHFQLPGPDLREGPKITATGINRARIRGSFVISTWAKGKNGLPDMLLDTKSVLSRWDVGSCDNCQDYLDIKSHRKLYGFSDDDALDMDFYALVHTRDNPEGVDTIEDNKIQTEILTAQ</sequence>
<keyword evidence="5" id="KW-1185">Reference proteome</keyword>
<dbReference type="STRING" id="1445577.A0A010QIY5"/>
<dbReference type="KEGG" id="cfj:CFIO01_05264"/>
<evidence type="ECO:0000313" key="5">
    <source>
        <dbReference type="Proteomes" id="UP000020467"/>
    </source>
</evidence>
<dbReference type="InterPro" id="IPR002227">
    <property type="entry name" value="Tyrosinase_Cu-bd"/>
</dbReference>
<dbReference type="PANTHER" id="PTHR11474">
    <property type="entry name" value="TYROSINASE FAMILY MEMBER"/>
    <property type="match status" value="1"/>
</dbReference>
<dbReference type="AlphaFoldDB" id="A0A010QIY5"/>
<organism evidence="4 5">
    <name type="scientific">Colletotrichum fioriniae PJ7</name>
    <dbReference type="NCBI Taxonomy" id="1445577"/>
    <lineage>
        <taxon>Eukaryota</taxon>
        <taxon>Fungi</taxon>
        <taxon>Dikarya</taxon>
        <taxon>Ascomycota</taxon>
        <taxon>Pezizomycotina</taxon>
        <taxon>Sordariomycetes</taxon>
        <taxon>Hypocreomycetidae</taxon>
        <taxon>Glomerellales</taxon>
        <taxon>Glomerellaceae</taxon>
        <taxon>Colletotrichum</taxon>
        <taxon>Colletotrichum acutatum species complex</taxon>
    </lineage>
</organism>
<reference evidence="4 5" key="1">
    <citation type="submission" date="2014-02" db="EMBL/GenBank/DDBJ databases">
        <title>The genome sequence of Colletotrichum fioriniae PJ7.</title>
        <authorList>
            <person name="Baroncelli R."/>
            <person name="Thon M.R."/>
        </authorList>
    </citation>
    <scope>NUCLEOTIDE SEQUENCE [LARGE SCALE GENOMIC DNA]</scope>
    <source>
        <strain evidence="4 5">PJ7</strain>
    </source>
</reference>
<name>A0A010QIY5_9PEZI</name>
<gene>
    <name evidence="4" type="ORF">CFIO01_05264</name>
</gene>
<protein>
    <recommendedName>
        <fullName evidence="3">Tyrosinase copper-binding domain-containing protein</fullName>
    </recommendedName>
</protein>
<dbReference type="eggNOG" id="ENOG502RF7P">
    <property type="taxonomic scope" value="Eukaryota"/>
</dbReference>